<proteinExistence type="predicted"/>
<protein>
    <submittedName>
        <fullName evidence="1">Uncharacterized protein</fullName>
    </submittedName>
</protein>
<dbReference type="OrthoDB" id="8222798at2"/>
<evidence type="ECO:0000313" key="1">
    <source>
        <dbReference type="EMBL" id="SEG64377.1"/>
    </source>
</evidence>
<organism evidence="1 2">
    <name type="scientific">Thalassococcus halodurans</name>
    <dbReference type="NCBI Taxonomy" id="373675"/>
    <lineage>
        <taxon>Bacteria</taxon>
        <taxon>Pseudomonadati</taxon>
        <taxon>Pseudomonadota</taxon>
        <taxon>Alphaproteobacteria</taxon>
        <taxon>Rhodobacterales</taxon>
        <taxon>Roseobacteraceae</taxon>
        <taxon>Thalassococcus</taxon>
    </lineage>
</organism>
<dbReference type="EMBL" id="FNUZ01000009">
    <property type="protein sequence ID" value="SEG64377.1"/>
    <property type="molecule type" value="Genomic_DNA"/>
</dbReference>
<reference evidence="1 2" key="1">
    <citation type="submission" date="2016-10" db="EMBL/GenBank/DDBJ databases">
        <authorList>
            <person name="de Groot N.N."/>
        </authorList>
    </citation>
    <scope>NUCLEOTIDE SEQUENCE [LARGE SCALE GENOMIC DNA]</scope>
    <source>
        <strain evidence="1 2">DSM 26915</strain>
    </source>
</reference>
<name>A0A1H6BVB6_9RHOB</name>
<keyword evidence="2" id="KW-1185">Reference proteome</keyword>
<accession>A0A1H6BVB6</accession>
<sequence>MTHEDILKRIATVAGQSHYTSDSRSLIHAYSACLTFDDLCASIARTLGAPVDVRLALRGRLLRTLGDHPTPEQRDRLVDLVAETSALSDGDKGLRQTVDALHSAMLRHLPMPTQHQILERWVDRGTRGAMARWLKATRDTPPLFDASVALAYWRTTRDHRAAKSLAYQAEPDTLGPIVSELVAQCEEGWIISKAILRSGCDDESTWDLVRSNHPSTYLYLCAQLKREISDDDAFDLMWGCSASAIHGDRGLAIWAIGQMGKVAVLDRIRNSAETLFEKDIAELRARYPELPAANSN</sequence>
<evidence type="ECO:0000313" key="2">
    <source>
        <dbReference type="Proteomes" id="UP000236752"/>
    </source>
</evidence>
<dbReference type="RefSeq" id="WP_103911904.1">
    <property type="nucleotide sequence ID" value="NZ_FNUZ01000009.1"/>
</dbReference>
<dbReference type="Proteomes" id="UP000236752">
    <property type="component" value="Unassembled WGS sequence"/>
</dbReference>
<gene>
    <name evidence="1" type="ORF">SAMN04488045_3807</name>
</gene>
<dbReference type="AlphaFoldDB" id="A0A1H6BVB6"/>